<accession>A0ACC3BZ59</accession>
<reference evidence="1" key="1">
    <citation type="submission" date="2019-11" db="EMBL/GenBank/DDBJ databases">
        <title>Nori genome reveals adaptations in red seaweeds to the harsh intertidal environment.</title>
        <authorList>
            <person name="Wang D."/>
            <person name="Mao Y."/>
        </authorList>
    </citation>
    <scope>NUCLEOTIDE SEQUENCE</scope>
    <source>
        <tissue evidence="1">Gametophyte</tissue>
    </source>
</reference>
<sequence length="506" mass="53550">MGVTGFTSAEYFRPARCAAAAAGGGEGHGRGLVCADEVARLLTVQRNQWLGDVLRHRGLYDVLCVSRVGRGVVLDRPGRVTAALDVVSDASGRGGVAIVISSRAPVASSVWLSDIATVLCLSPGTSFVVDPSLCDGVEQPQPFGRASLQAGGRPVAVTLGVGSGQHLGAAELSTTWVIRLPLTSITAAECPLAIDATTYNTTRPRQPVWLLGRGSRELHTAGPAGGAEVALARRLSSCKYARARLDMQSNHPVTLVISALAVELSQRYRRDLFQVDPPVEPVPTASLILAALVVLPEAAAVLMLLLRPPRLGHPDGRARLRWRSGLTLMLLVVAGAIALTGLGYLDGQERTGAAWRAATVRTTSHVAVNDTEQKYTLHEERDYRGRLTWHTESLYVVARTGYRPHLTRGLLIGSFIAFVALIFAVLSQAAAAVLWQRWRLRPADGDAESAAVGASPPTSPPASPNGVRWRVRTTAARAVGMGGARGDDRDDDGGGNRGGGHWSLAV</sequence>
<comment type="caution">
    <text evidence="1">The sequence shown here is derived from an EMBL/GenBank/DDBJ whole genome shotgun (WGS) entry which is preliminary data.</text>
</comment>
<dbReference type="EMBL" id="CM020619">
    <property type="protein sequence ID" value="KAK1863182.1"/>
    <property type="molecule type" value="Genomic_DNA"/>
</dbReference>
<keyword evidence="2" id="KW-1185">Reference proteome</keyword>
<dbReference type="Proteomes" id="UP000798662">
    <property type="component" value="Chromosome 2"/>
</dbReference>
<proteinExistence type="predicted"/>
<protein>
    <submittedName>
        <fullName evidence="1">Uncharacterized protein</fullName>
    </submittedName>
</protein>
<gene>
    <name evidence="1" type="ORF">I4F81_005744</name>
</gene>
<evidence type="ECO:0000313" key="2">
    <source>
        <dbReference type="Proteomes" id="UP000798662"/>
    </source>
</evidence>
<name>A0ACC3BZ59_PYRYE</name>
<evidence type="ECO:0000313" key="1">
    <source>
        <dbReference type="EMBL" id="KAK1863182.1"/>
    </source>
</evidence>
<organism evidence="1 2">
    <name type="scientific">Pyropia yezoensis</name>
    <name type="common">Susabi-nori</name>
    <name type="synonym">Porphyra yezoensis</name>
    <dbReference type="NCBI Taxonomy" id="2788"/>
    <lineage>
        <taxon>Eukaryota</taxon>
        <taxon>Rhodophyta</taxon>
        <taxon>Bangiophyceae</taxon>
        <taxon>Bangiales</taxon>
        <taxon>Bangiaceae</taxon>
        <taxon>Pyropia</taxon>
    </lineage>
</organism>